<dbReference type="EC" id="2.7.13.3" evidence="3"/>
<comment type="subcellular location">
    <subcellularLocation>
        <location evidence="2">Cell membrane</location>
        <topology evidence="2">Multi-pass membrane protein</topology>
    </subcellularLocation>
</comment>
<evidence type="ECO:0000256" key="3">
    <source>
        <dbReference type="ARBA" id="ARBA00012438"/>
    </source>
</evidence>
<feature type="transmembrane region" description="Helical" evidence="12">
    <location>
        <begin position="20"/>
        <end position="43"/>
    </location>
</feature>
<feature type="transmembrane region" description="Helical" evidence="12">
    <location>
        <begin position="305"/>
        <end position="325"/>
    </location>
</feature>
<evidence type="ECO:0000256" key="12">
    <source>
        <dbReference type="SAM" id="Phobius"/>
    </source>
</evidence>
<reference evidence="15 16" key="1">
    <citation type="submission" date="2016-05" db="EMBL/GenBank/DDBJ databases">
        <title>Microbial solvent formation.</title>
        <authorList>
            <person name="Poehlein A."/>
            <person name="Montoya Solano J.D."/>
            <person name="Flitsch S."/>
            <person name="Krabben P."/>
            <person name="Duerre P."/>
            <person name="Daniel R."/>
        </authorList>
    </citation>
    <scope>NUCLEOTIDE SEQUENCE [LARGE SCALE GENOMIC DNA]</scope>
    <source>
        <strain evidence="15 16">L1-8</strain>
    </source>
</reference>
<dbReference type="CDD" id="cd06225">
    <property type="entry name" value="HAMP"/>
    <property type="match status" value="1"/>
</dbReference>
<evidence type="ECO:0000256" key="1">
    <source>
        <dbReference type="ARBA" id="ARBA00000085"/>
    </source>
</evidence>
<feature type="domain" description="Histidine kinase" evidence="13">
    <location>
        <begin position="490"/>
        <end position="588"/>
    </location>
</feature>
<evidence type="ECO:0000256" key="2">
    <source>
        <dbReference type="ARBA" id="ARBA00004651"/>
    </source>
</evidence>
<dbReference type="Pfam" id="PF06580">
    <property type="entry name" value="His_kinase"/>
    <property type="match status" value="1"/>
</dbReference>
<dbReference type="SMART" id="SM00387">
    <property type="entry name" value="HATPase_c"/>
    <property type="match status" value="1"/>
</dbReference>
<dbReference type="Pfam" id="PF02518">
    <property type="entry name" value="HATPase_c"/>
    <property type="match status" value="1"/>
</dbReference>
<evidence type="ECO:0000256" key="6">
    <source>
        <dbReference type="ARBA" id="ARBA00022679"/>
    </source>
</evidence>
<accession>A0A1S8NHM2</accession>
<gene>
    <name evidence="15" type="primary">yehU_1</name>
    <name evidence="15" type="ORF">CLOSAC_02460</name>
</gene>
<dbReference type="InterPro" id="IPR033479">
    <property type="entry name" value="dCache_1"/>
</dbReference>
<dbReference type="PROSITE" id="PS50109">
    <property type="entry name" value="HIS_KIN"/>
    <property type="match status" value="1"/>
</dbReference>
<dbReference type="STRING" id="169679.CSACC_36250"/>
<sequence>MYNKFFILRNLKDKYLNSKISIKIIIYFSIIFVLSTVILTFTYRKLNSIYNLEKMKQSSVEVLESAEANTSMIIDNADNVSKMIISSDNVQGTLKKVNKQDKEGTDYDNISKYLIQFTNFNSNISSIYILDDYGNKYYSENVFYKDFQIEKIKNSEWYNELLQGEGKYILKLNGGGFFDDNGKNYVSLIRVINDINTGKKIGILIINMDENVFHNLSLKLSNQYGTKVVIQNEKNELVTGEDVDQEMLNAIEKVDYTDSKMGFLEERIHGKDYIVSNLKAPDYNWKLTTIALYSESLQQTKFTNYFLICFSIINFLLIIIGSMIISKFITRPLKKLSQSMKEIEGGEFNIVNIKTYNDEVGELKKGYNIAISQINLLLNKIHEEEKIKRQTELNLLMSQIKPHFLYNTFDTINSLALLGENKTIYKMIKALGKFYRTSLNNGKDIITVKEELNTVKSYLIIQNIRYQDMIETEYDLDPRCDDFRIIKLVLQPLVENSIYHGIRNSKNKGKIKISTFQEEEKVLLTLEDNGAGMDESQVRNITENRTTGIGVRATKERLRVFYGNEHEFIVESKKNVGTKITIKIPRIKK</sequence>
<organism evidence="15 16">
    <name type="scientific">Clostridium saccharobutylicum</name>
    <dbReference type="NCBI Taxonomy" id="169679"/>
    <lineage>
        <taxon>Bacteria</taxon>
        <taxon>Bacillati</taxon>
        <taxon>Bacillota</taxon>
        <taxon>Clostridia</taxon>
        <taxon>Eubacteriales</taxon>
        <taxon>Clostridiaceae</taxon>
        <taxon>Clostridium</taxon>
    </lineage>
</organism>
<dbReference type="InterPro" id="IPR005467">
    <property type="entry name" value="His_kinase_dom"/>
</dbReference>
<evidence type="ECO:0000313" key="15">
    <source>
        <dbReference type="EMBL" id="OOM15975.1"/>
    </source>
</evidence>
<dbReference type="Gene3D" id="6.10.340.10">
    <property type="match status" value="1"/>
</dbReference>
<keyword evidence="6 15" id="KW-0808">Transferase</keyword>
<keyword evidence="4" id="KW-1003">Cell membrane</keyword>
<keyword evidence="5" id="KW-0597">Phosphoprotein</keyword>
<dbReference type="GO" id="GO:0005886">
    <property type="term" value="C:plasma membrane"/>
    <property type="evidence" value="ECO:0007669"/>
    <property type="project" value="UniProtKB-SubCell"/>
</dbReference>
<dbReference type="SUPFAM" id="SSF158472">
    <property type="entry name" value="HAMP domain-like"/>
    <property type="match status" value="1"/>
</dbReference>
<evidence type="ECO:0000256" key="8">
    <source>
        <dbReference type="ARBA" id="ARBA00022777"/>
    </source>
</evidence>
<evidence type="ECO:0000313" key="16">
    <source>
        <dbReference type="Proteomes" id="UP000191154"/>
    </source>
</evidence>
<evidence type="ECO:0000256" key="10">
    <source>
        <dbReference type="ARBA" id="ARBA00023012"/>
    </source>
</evidence>
<protein>
    <recommendedName>
        <fullName evidence="3">histidine kinase</fullName>
        <ecNumber evidence="3">2.7.13.3</ecNumber>
    </recommendedName>
</protein>
<dbReference type="InterPro" id="IPR003660">
    <property type="entry name" value="HAMP_dom"/>
</dbReference>
<dbReference type="SMART" id="SM00304">
    <property type="entry name" value="HAMP"/>
    <property type="match status" value="1"/>
</dbReference>
<evidence type="ECO:0000259" key="13">
    <source>
        <dbReference type="PROSITE" id="PS50109"/>
    </source>
</evidence>
<dbReference type="InterPro" id="IPR036890">
    <property type="entry name" value="HATPase_C_sf"/>
</dbReference>
<keyword evidence="11 12" id="KW-0472">Membrane</keyword>
<dbReference type="GO" id="GO:0000155">
    <property type="term" value="F:phosphorelay sensor kinase activity"/>
    <property type="evidence" value="ECO:0007669"/>
    <property type="project" value="InterPro"/>
</dbReference>
<dbReference type="PROSITE" id="PS50885">
    <property type="entry name" value="HAMP"/>
    <property type="match status" value="1"/>
</dbReference>
<feature type="domain" description="HAMP" evidence="14">
    <location>
        <begin position="327"/>
        <end position="379"/>
    </location>
</feature>
<dbReference type="InterPro" id="IPR050640">
    <property type="entry name" value="Bact_2-comp_sensor_kinase"/>
</dbReference>
<dbReference type="Proteomes" id="UP000191154">
    <property type="component" value="Unassembled WGS sequence"/>
</dbReference>
<dbReference type="Gene3D" id="3.30.565.10">
    <property type="entry name" value="Histidine kinase-like ATPase, C-terminal domain"/>
    <property type="match status" value="1"/>
</dbReference>
<keyword evidence="10" id="KW-0902">Two-component regulatory system</keyword>
<dbReference type="AlphaFoldDB" id="A0A1S8NHM2"/>
<evidence type="ECO:0000256" key="11">
    <source>
        <dbReference type="ARBA" id="ARBA00023136"/>
    </source>
</evidence>
<dbReference type="InterPro" id="IPR004358">
    <property type="entry name" value="Sig_transdc_His_kin-like_C"/>
</dbReference>
<evidence type="ECO:0000256" key="7">
    <source>
        <dbReference type="ARBA" id="ARBA00022692"/>
    </source>
</evidence>
<evidence type="ECO:0000259" key="14">
    <source>
        <dbReference type="PROSITE" id="PS50885"/>
    </source>
</evidence>
<keyword evidence="9 12" id="KW-1133">Transmembrane helix</keyword>
<evidence type="ECO:0000256" key="5">
    <source>
        <dbReference type="ARBA" id="ARBA00022553"/>
    </source>
</evidence>
<dbReference type="InterPro" id="IPR003594">
    <property type="entry name" value="HATPase_dom"/>
</dbReference>
<keyword evidence="7 12" id="KW-0812">Transmembrane</keyword>
<dbReference type="EMBL" id="LZYZ01000001">
    <property type="protein sequence ID" value="OOM15975.1"/>
    <property type="molecule type" value="Genomic_DNA"/>
</dbReference>
<dbReference type="SUPFAM" id="SSF55874">
    <property type="entry name" value="ATPase domain of HSP90 chaperone/DNA topoisomerase II/histidine kinase"/>
    <property type="match status" value="1"/>
</dbReference>
<name>A0A1S8NHM2_CLOSA</name>
<proteinExistence type="predicted"/>
<dbReference type="PANTHER" id="PTHR34220">
    <property type="entry name" value="SENSOR HISTIDINE KINASE YPDA"/>
    <property type="match status" value="1"/>
</dbReference>
<evidence type="ECO:0000256" key="9">
    <source>
        <dbReference type="ARBA" id="ARBA00022989"/>
    </source>
</evidence>
<dbReference type="PRINTS" id="PR00344">
    <property type="entry name" value="BCTRLSENSOR"/>
</dbReference>
<dbReference type="Pfam" id="PF02743">
    <property type="entry name" value="dCache_1"/>
    <property type="match status" value="1"/>
</dbReference>
<evidence type="ECO:0000256" key="4">
    <source>
        <dbReference type="ARBA" id="ARBA00022475"/>
    </source>
</evidence>
<dbReference type="PANTHER" id="PTHR34220:SF7">
    <property type="entry name" value="SENSOR HISTIDINE KINASE YPDA"/>
    <property type="match status" value="1"/>
</dbReference>
<dbReference type="InterPro" id="IPR010559">
    <property type="entry name" value="Sig_transdc_His_kin_internal"/>
</dbReference>
<comment type="caution">
    <text evidence="15">The sequence shown here is derived from an EMBL/GenBank/DDBJ whole genome shotgun (WGS) entry which is preliminary data.</text>
</comment>
<dbReference type="RefSeq" id="WP_077863738.1">
    <property type="nucleotide sequence ID" value="NZ_LZYZ01000001.1"/>
</dbReference>
<keyword evidence="8 15" id="KW-0418">Kinase</keyword>
<dbReference type="Pfam" id="PF00672">
    <property type="entry name" value="HAMP"/>
    <property type="match status" value="1"/>
</dbReference>
<comment type="catalytic activity">
    <reaction evidence="1">
        <text>ATP + protein L-histidine = ADP + protein N-phospho-L-histidine.</text>
        <dbReference type="EC" id="2.7.13.3"/>
    </reaction>
</comment>